<organism>
    <name type="scientific">Serpula lacrymans var. lacrymans (strain S7.9)</name>
    <name type="common">Dry rot fungus</name>
    <dbReference type="NCBI Taxonomy" id="578457"/>
    <lineage>
        <taxon>Eukaryota</taxon>
        <taxon>Fungi</taxon>
        <taxon>Dikarya</taxon>
        <taxon>Basidiomycota</taxon>
        <taxon>Agaricomycotina</taxon>
        <taxon>Agaricomycetes</taxon>
        <taxon>Agaricomycetidae</taxon>
        <taxon>Boletales</taxon>
        <taxon>Coniophorineae</taxon>
        <taxon>Serpulaceae</taxon>
        <taxon>Serpula</taxon>
    </lineage>
</organism>
<name>F8NWV0_SERL9</name>
<evidence type="ECO:0000313" key="2">
    <source>
        <dbReference type="EMBL" id="EGO24436.1"/>
    </source>
</evidence>
<dbReference type="AlphaFoldDB" id="F8NWV0"/>
<protein>
    <recommendedName>
        <fullName evidence="1">COQ9 C-terminal domain-containing protein</fullName>
    </recommendedName>
</protein>
<reference evidence="2" key="1">
    <citation type="submission" date="2011-04" db="EMBL/GenBank/DDBJ databases">
        <title>Evolution of plant cell wall degrading machinery underlies the functional diversity of forest fungi.</title>
        <authorList>
            <consortium name="US DOE Joint Genome Institute (JGI-PGF)"/>
            <person name="Eastwood D.C."/>
            <person name="Floudas D."/>
            <person name="Binder M."/>
            <person name="Majcherczyk A."/>
            <person name="Schneider P."/>
            <person name="Aerts A."/>
            <person name="Asiegbu F.O."/>
            <person name="Baker S.E."/>
            <person name="Barry K."/>
            <person name="Bendiksby M."/>
            <person name="Blumentritt M."/>
            <person name="Coutinho P.M."/>
            <person name="Cullen D."/>
            <person name="Cullen D."/>
            <person name="Gathman A."/>
            <person name="Goodell B."/>
            <person name="Henrissat B."/>
            <person name="Ihrmark K."/>
            <person name="Kauserud H."/>
            <person name="Kohler A."/>
            <person name="LaButti K."/>
            <person name="Lapidus A."/>
            <person name="Lavin J.L."/>
            <person name="Lee Y.-H."/>
            <person name="Lindquist E."/>
            <person name="Lilly W."/>
            <person name="Lucas S."/>
            <person name="Morin E."/>
            <person name="Murat C."/>
            <person name="Oguiza J.A."/>
            <person name="Park J."/>
            <person name="Pisabarro A.G."/>
            <person name="Riley R."/>
            <person name="Rosling A."/>
            <person name="Salamov A."/>
            <person name="Schmidt O."/>
            <person name="Schmutz J."/>
            <person name="Skrede I."/>
            <person name="Stenlid J."/>
            <person name="Wiebenga A."/>
            <person name="Xie X."/>
            <person name="Kues U."/>
            <person name="Hibbett D.S."/>
            <person name="Hoffmeister D."/>
            <person name="Hogberg N."/>
            <person name="Martin F."/>
            <person name="Grigoriev I.V."/>
            <person name="Watkinson S.C."/>
        </authorList>
    </citation>
    <scope>NUCLEOTIDE SEQUENCE</scope>
    <source>
        <strain evidence="2">S7.9</strain>
    </source>
</reference>
<dbReference type="RefSeq" id="XP_007318455.1">
    <property type="nucleotide sequence ID" value="XM_007318393.1"/>
</dbReference>
<evidence type="ECO:0000259" key="1">
    <source>
        <dbReference type="Pfam" id="PF08511"/>
    </source>
</evidence>
<proteinExistence type="predicted"/>
<dbReference type="KEGG" id="sla:SERLADRAFT_467735"/>
<dbReference type="Pfam" id="PF08511">
    <property type="entry name" value="COQ9"/>
    <property type="match status" value="1"/>
</dbReference>
<feature type="domain" description="COQ9 C-terminal" evidence="1">
    <location>
        <begin position="138"/>
        <end position="176"/>
    </location>
</feature>
<dbReference type="HOGENOM" id="CLU_086708_0_0_1"/>
<sequence length="209" mass="22815">MATTSARLLQLAIPLVKTHGFTREALSRSVLSLPTPHAQPLPDAAITSLFGQGDNARKSLIDTWLEDAREQMKATQSTVVKDVLWARLQHNEPVLNYLPDAFAVLASSSTFLPLDPEPAITHAAKVANEACWIAYPTEKSWHTRRASIAAIYLASELHQLTSPSTTYQFLSSLIETSSAAETSLTEAQIFGSYVFKSWAGIVKSTGVFL</sequence>
<accession>F8NWV0</accession>
<dbReference type="InterPro" id="IPR013718">
    <property type="entry name" value="COQ9_C"/>
</dbReference>
<dbReference type="OrthoDB" id="619536at2759"/>
<dbReference type="EMBL" id="GL945434">
    <property type="protein sequence ID" value="EGO24436.1"/>
    <property type="molecule type" value="Genomic_DNA"/>
</dbReference>
<dbReference type="GeneID" id="18819278"/>
<gene>
    <name evidence="2" type="ORF">SERLADRAFT_467735</name>
</gene>
<dbReference type="Proteomes" id="UP000008064">
    <property type="component" value="Unassembled WGS sequence"/>
</dbReference>